<dbReference type="SUPFAM" id="SSF52540">
    <property type="entry name" value="P-loop containing nucleoside triphosphate hydrolases"/>
    <property type="match status" value="1"/>
</dbReference>
<organism evidence="6 7">
    <name type="scientific">Promicromonospora umidemergens</name>
    <dbReference type="NCBI Taxonomy" id="629679"/>
    <lineage>
        <taxon>Bacteria</taxon>
        <taxon>Bacillati</taxon>
        <taxon>Actinomycetota</taxon>
        <taxon>Actinomycetes</taxon>
        <taxon>Micrococcales</taxon>
        <taxon>Promicromonosporaceae</taxon>
        <taxon>Promicromonospora</taxon>
    </lineage>
</organism>
<protein>
    <recommendedName>
        <fullName evidence="5">ABC transporter domain-containing protein</fullName>
    </recommendedName>
</protein>
<evidence type="ECO:0000259" key="5">
    <source>
        <dbReference type="PROSITE" id="PS50893"/>
    </source>
</evidence>
<dbReference type="Proteomes" id="UP001500843">
    <property type="component" value="Unassembled WGS sequence"/>
</dbReference>
<dbReference type="Gene3D" id="3.40.50.300">
    <property type="entry name" value="P-loop containing nucleotide triphosphate hydrolases"/>
    <property type="match status" value="1"/>
</dbReference>
<comment type="similarity">
    <text evidence="1">Belongs to the ABC transporter superfamily.</text>
</comment>
<keyword evidence="2" id="KW-0813">Transport</keyword>
<evidence type="ECO:0000313" key="6">
    <source>
        <dbReference type="EMBL" id="GAA4687599.1"/>
    </source>
</evidence>
<keyword evidence="7" id="KW-1185">Reference proteome</keyword>
<evidence type="ECO:0000256" key="1">
    <source>
        <dbReference type="ARBA" id="ARBA00005417"/>
    </source>
</evidence>
<reference evidence="7" key="1">
    <citation type="journal article" date="2019" name="Int. J. Syst. Evol. Microbiol.">
        <title>The Global Catalogue of Microorganisms (GCM) 10K type strain sequencing project: providing services to taxonomists for standard genome sequencing and annotation.</title>
        <authorList>
            <consortium name="The Broad Institute Genomics Platform"/>
            <consortium name="The Broad Institute Genome Sequencing Center for Infectious Disease"/>
            <person name="Wu L."/>
            <person name="Ma J."/>
        </authorList>
    </citation>
    <scope>NUCLEOTIDE SEQUENCE [LARGE SCALE GENOMIC DNA]</scope>
    <source>
        <strain evidence="7">JCM 17975</strain>
    </source>
</reference>
<name>A0ABP8WDM5_9MICO</name>
<keyword evidence="4" id="KW-0067">ATP-binding</keyword>
<accession>A0ABP8WDM5</accession>
<evidence type="ECO:0000313" key="7">
    <source>
        <dbReference type="Proteomes" id="UP001500843"/>
    </source>
</evidence>
<evidence type="ECO:0000256" key="3">
    <source>
        <dbReference type="ARBA" id="ARBA00022741"/>
    </source>
</evidence>
<dbReference type="InterPro" id="IPR003439">
    <property type="entry name" value="ABC_transporter-like_ATP-bd"/>
</dbReference>
<dbReference type="PANTHER" id="PTHR43776:SF7">
    <property type="entry name" value="D,D-DIPEPTIDE TRANSPORT ATP-BINDING PROTEIN DDPF-RELATED"/>
    <property type="match status" value="1"/>
</dbReference>
<proteinExistence type="inferred from homology"/>
<dbReference type="PANTHER" id="PTHR43776">
    <property type="entry name" value="TRANSPORT ATP-BINDING PROTEIN"/>
    <property type="match status" value="1"/>
</dbReference>
<comment type="caution">
    <text evidence="6">The sequence shown here is derived from an EMBL/GenBank/DDBJ whole genome shotgun (WGS) entry which is preliminary data.</text>
</comment>
<dbReference type="InterPro" id="IPR027417">
    <property type="entry name" value="P-loop_NTPase"/>
</dbReference>
<evidence type="ECO:0000256" key="2">
    <source>
        <dbReference type="ARBA" id="ARBA00022448"/>
    </source>
</evidence>
<dbReference type="InterPro" id="IPR003593">
    <property type="entry name" value="AAA+_ATPase"/>
</dbReference>
<sequence length="226" mass="23850">MTTRTSPALTIAGVTAVHGRGAKARATLAPTSLDIRPGESVAVVGRSGAGKSTLADITLGLRLPAEGRVLVGGVEWCTPSARPPRDRRHLVQGVPQDPLAAFVPRWTLRRSIDQAVRRLTGEHDTESRVRRAAELAQLDLELLERRPTEVSGGQAQRAATVRAVAPGPAVLVADEPTSALDARTADAVSAALLSVTQELGIALLLVTHDPSVAERCTRTLRISAPR</sequence>
<feature type="domain" description="ABC transporter" evidence="5">
    <location>
        <begin position="9"/>
        <end position="224"/>
    </location>
</feature>
<dbReference type="EMBL" id="BAABHM010000002">
    <property type="protein sequence ID" value="GAA4687599.1"/>
    <property type="molecule type" value="Genomic_DNA"/>
</dbReference>
<dbReference type="Pfam" id="PF00005">
    <property type="entry name" value="ABC_tran"/>
    <property type="match status" value="1"/>
</dbReference>
<dbReference type="PROSITE" id="PS50893">
    <property type="entry name" value="ABC_TRANSPORTER_2"/>
    <property type="match status" value="1"/>
</dbReference>
<evidence type="ECO:0000256" key="4">
    <source>
        <dbReference type="ARBA" id="ARBA00022840"/>
    </source>
</evidence>
<keyword evidence="3" id="KW-0547">Nucleotide-binding</keyword>
<dbReference type="InterPro" id="IPR050319">
    <property type="entry name" value="ABC_transp_ATP-bind"/>
</dbReference>
<gene>
    <name evidence="6" type="ORF">GCM10023198_02460</name>
</gene>
<dbReference type="SMART" id="SM00382">
    <property type="entry name" value="AAA"/>
    <property type="match status" value="1"/>
</dbReference>